<sequence length="440" mass="49376">MASLNQQPIHHFLLIPLMTRSHLIPFTDMAKALAHHGQQVTIVTTPLNAARFSDGYAINFNLNIQFLPLYFPAQEVGLPQGCEAMDSLPSPDMATKFFQASNVLQQPLEKGLQGLDSLSLSSCIISDFIASLSFALITLITTRCLMRGTNRILSLFWCLICLDRIEITKAQLPCFGNQSLDDSKKVLKQFKEAELSAMAVVVNSFQELEPGYVKAYQKFINNLWCIGPLRLYNKTTRSEASIDDHESLNWLDSQKPNSVIYVCFGSLCHIFDQQLMELGLRLETSNCPFIWVIKEGSYTAELDKWLKEQNFEERVKGRGLIIRGWAPQFQILSKPAIGGFITHCGWSSTLEGIIAGLPLITWPISSEQFYNEKLIVQVVKIGVEKPMKAPEVLVKKDDVMKAIKQVIDGGEEGEEMKKRAKKLGEMAKMAVENELLLAPT</sequence>
<dbReference type="AlphaFoldDB" id="A0A5B6X883"/>
<proteinExistence type="inferred from homology"/>
<keyword evidence="2 4" id="KW-0328">Glycosyltransferase</keyword>
<evidence type="ECO:0000256" key="2">
    <source>
        <dbReference type="ARBA" id="ARBA00022676"/>
    </source>
</evidence>
<evidence type="ECO:0000313" key="7">
    <source>
        <dbReference type="Proteomes" id="UP000325315"/>
    </source>
</evidence>
<dbReference type="EC" id="2.4.1.-" evidence="5"/>
<comment type="caution">
    <text evidence="6">The sequence shown here is derived from an EMBL/GenBank/DDBJ whole genome shotgun (WGS) entry which is preliminary data.</text>
</comment>
<dbReference type="PANTHER" id="PTHR48047:SF182">
    <property type="entry name" value="GLYCOSYLTRANSFERASE"/>
    <property type="match status" value="1"/>
</dbReference>
<dbReference type="GO" id="GO:0035251">
    <property type="term" value="F:UDP-glucosyltransferase activity"/>
    <property type="evidence" value="ECO:0007669"/>
    <property type="project" value="TreeGrafter"/>
</dbReference>
<dbReference type="EMBL" id="SMMG02000001">
    <property type="protein sequence ID" value="KAA3490320.1"/>
    <property type="molecule type" value="Genomic_DNA"/>
</dbReference>
<dbReference type="FunFam" id="3.40.50.2000:FF:000047">
    <property type="entry name" value="Glycosyltransferase"/>
    <property type="match status" value="1"/>
</dbReference>
<keyword evidence="7" id="KW-1185">Reference proteome</keyword>
<evidence type="ECO:0000256" key="5">
    <source>
        <dbReference type="RuleBase" id="RU362057"/>
    </source>
</evidence>
<dbReference type="SUPFAM" id="SSF53756">
    <property type="entry name" value="UDP-Glycosyltransferase/glycogen phosphorylase"/>
    <property type="match status" value="1"/>
</dbReference>
<evidence type="ECO:0000256" key="3">
    <source>
        <dbReference type="ARBA" id="ARBA00022679"/>
    </source>
</evidence>
<dbReference type="CDD" id="cd03784">
    <property type="entry name" value="GT1_Gtf-like"/>
    <property type="match status" value="1"/>
</dbReference>
<dbReference type="PROSITE" id="PS00375">
    <property type="entry name" value="UDPGT"/>
    <property type="match status" value="1"/>
</dbReference>
<keyword evidence="3 4" id="KW-0808">Transferase</keyword>
<dbReference type="InterPro" id="IPR002213">
    <property type="entry name" value="UDP_glucos_trans"/>
</dbReference>
<gene>
    <name evidence="6" type="ORF">EPI10_033802</name>
</gene>
<protein>
    <recommendedName>
        <fullName evidence="5">Glycosyltransferase</fullName>
        <ecNumber evidence="5">2.4.1.-</ecNumber>
    </recommendedName>
</protein>
<dbReference type="OrthoDB" id="5835829at2759"/>
<dbReference type="Pfam" id="PF00201">
    <property type="entry name" value="UDPGT"/>
    <property type="match status" value="1"/>
</dbReference>
<accession>A0A5B6X883</accession>
<reference evidence="7" key="1">
    <citation type="journal article" date="2019" name="Plant Biotechnol. J.">
        <title>Genome sequencing of the Australian wild diploid species Gossypium australe highlights disease resistance and delayed gland morphogenesis.</title>
        <authorList>
            <person name="Cai Y."/>
            <person name="Cai X."/>
            <person name="Wang Q."/>
            <person name="Wang P."/>
            <person name="Zhang Y."/>
            <person name="Cai C."/>
            <person name="Xu Y."/>
            <person name="Wang K."/>
            <person name="Zhou Z."/>
            <person name="Wang C."/>
            <person name="Geng S."/>
            <person name="Li B."/>
            <person name="Dong Q."/>
            <person name="Hou Y."/>
            <person name="Wang H."/>
            <person name="Ai P."/>
            <person name="Liu Z."/>
            <person name="Yi F."/>
            <person name="Sun M."/>
            <person name="An G."/>
            <person name="Cheng J."/>
            <person name="Zhang Y."/>
            <person name="Shi Q."/>
            <person name="Xie Y."/>
            <person name="Shi X."/>
            <person name="Chang Y."/>
            <person name="Huang F."/>
            <person name="Chen Y."/>
            <person name="Hong S."/>
            <person name="Mi L."/>
            <person name="Sun Q."/>
            <person name="Zhang L."/>
            <person name="Zhou B."/>
            <person name="Peng R."/>
            <person name="Zhang X."/>
            <person name="Liu F."/>
        </authorList>
    </citation>
    <scope>NUCLEOTIDE SEQUENCE [LARGE SCALE GENOMIC DNA]</scope>
    <source>
        <strain evidence="7">cv. PA1801</strain>
    </source>
</reference>
<name>A0A5B6X883_9ROSI</name>
<organism evidence="6 7">
    <name type="scientific">Gossypium australe</name>
    <dbReference type="NCBI Taxonomy" id="47621"/>
    <lineage>
        <taxon>Eukaryota</taxon>
        <taxon>Viridiplantae</taxon>
        <taxon>Streptophyta</taxon>
        <taxon>Embryophyta</taxon>
        <taxon>Tracheophyta</taxon>
        <taxon>Spermatophyta</taxon>
        <taxon>Magnoliopsida</taxon>
        <taxon>eudicotyledons</taxon>
        <taxon>Gunneridae</taxon>
        <taxon>Pentapetalae</taxon>
        <taxon>rosids</taxon>
        <taxon>malvids</taxon>
        <taxon>Malvales</taxon>
        <taxon>Malvaceae</taxon>
        <taxon>Malvoideae</taxon>
        <taxon>Gossypium</taxon>
    </lineage>
</organism>
<evidence type="ECO:0000256" key="4">
    <source>
        <dbReference type="RuleBase" id="RU003718"/>
    </source>
</evidence>
<evidence type="ECO:0000256" key="1">
    <source>
        <dbReference type="ARBA" id="ARBA00009995"/>
    </source>
</evidence>
<dbReference type="Proteomes" id="UP000325315">
    <property type="component" value="Unassembled WGS sequence"/>
</dbReference>
<evidence type="ECO:0000313" key="6">
    <source>
        <dbReference type="EMBL" id="KAA3490320.1"/>
    </source>
</evidence>
<dbReference type="PANTHER" id="PTHR48047">
    <property type="entry name" value="GLYCOSYLTRANSFERASE"/>
    <property type="match status" value="1"/>
</dbReference>
<dbReference type="InterPro" id="IPR035595">
    <property type="entry name" value="UDP_glycos_trans_CS"/>
</dbReference>
<dbReference type="Gene3D" id="3.40.50.2000">
    <property type="entry name" value="Glycogen Phosphorylase B"/>
    <property type="match status" value="2"/>
</dbReference>
<comment type="similarity">
    <text evidence="1 4">Belongs to the UDP-glycosyltransferase family.</text>
</comment>